<keyword evidence="8" id="KW-1185">Reference proteome</keyword>
<dbReference type="PANTHER" id="PTHR30474:SF3">
    <property type="entry name" value="PEPTIDOGLYCAN GLYCOSYLTRANSFERASE RODA"/>
    <property type="match status" value="1"/>
</dbReference>
<protein>
    <submittedName>
        <fullName evidence="7">Cell cycle protein</fullName>
    </submittedName>
</protein>
<comment type="subcellular location">
    <subcellularLocation>
        <location evidence="1">Membrane</location>
        <topology evidence="1">Multi-pass membrane protein</topology>
    </subcellularLocation>
</comment>
<dbReference type="PANTHER" id="PTHR30474">
    <property type="entry name" value="CELL CYCLE PROTEIN"/>
    <property type="match status" value="1"/>
</dbReference>
<evidence type="ECO:0000313" key="7">
    <source>
        <dbReference type="EMBL" id="KHM49539.1"/>
    </source>
</evidence>
<comment type="caution">
    <text evidence="7">The sequence shown here is derived from an EMBL/GenBank/DDBJ whole genome shotgun (WGS) entry which is preliminary data.</text>
</comment>
<evidence type="ECO:0000256" key="5">
    <source>
        <dbReference type="ARBA" id="ARBA00023136"/>
    </source>
</evidence>
<dbReference type="GO" id="GO:0015648">
    <property type="term" value="F:lipid-linked peptidoglycan transporter activity"/>
    <property type="evidence" value="ECO:0007669"/>
    <property type="project" value="TreeGrafter"/>
</dbReference>
<feature type="transmembrane region" description="Helical" evidence="6">
    <location>
        <begin position="216"/>
        <end position="232"/>
    </location>
</feature>
<dbReference type="GO" id="GO:0005886">
    <property type="term" value="C:plasma membrane"/>
    <property type="evidence" value="ECO:0007669"/>
    <property type="project" value="TreeGrafter"/>
</dbReference>
<keyword evidence="3" id="KW-0133">Cell shape</keyword>
<feature type="transmembrane region" description="Helical" evidence="6">
    <location>
        <begin position="61"/>
        <end position="79"/>
    </location>
</feature>
<dbReference type="GO" id="GO:0032153">
    <property type="term" value="C:cell division site"/>
    <property type="evidence" value="ECO:0007669"/>
    <property type="project" value="TreeGrafter"/>
</dbReference>
<keyword evidence="2 6" id="KW-0812">Transmembrane</keyword>
<dbReference type="Pfam" id="PF01098">
    <property type="entry name" value="FTSW_RODA_SPOVE"/>
    <property type="match status" value="1"/>
</dbReference>
<sequence>MKTKSLLLVAVDFLIMFAGLGIIMLNQYPNIDYSPMPWALGAAVMGIVIQLFLVKGRYSSDIWVFPMVLFFSSLGIIMLARLKPILCVPQLRWLMIGMVVMLGVLYFSRQLKNMMQYQYILGICTLVVLCLSLLFGVEIGGSKNWLVLGPISVQPSEFGKILLVLFLAAFLSDHGEMLNAAKRKFLFLDLPPIRFIAPLLVIWGIAILMFVVQRDLGSALLFFCMAVFMTYMGTGSKSYVFIAMLFFGLGAAVSYAFFSHVQVRFNIWLDPWADPAGQAYQVVQSLFAFAAGGVWGTGFTHGHPGLIPEVHTDFIFSAVAEELGLLGCTVIMMVYVMLFYRGIMIAMNCKKELHTLVAAGFSIALFTQAFIIIAGVTKFLPLTGITLPFISYGGSSMVSGFIMIGLLLSLSKKEKVHGA</sequence>
<dbReference type="Proteomes" id="UP000030993">
    <property type="component" value="Unassembled WGS sequence"/>
</dbReference>
<organism evidence="7 8">
    <name type="scientific">Anaerovibrio lipolyticus</name>
    <dbReference type="NCBI Taxonomy" id="82374"/>
    <lineage>
        <taxon>Bacteria</taxon>
        <taxon>Bacillati</taxon>
        <taxon>Bacillota</taxon>
        <taxon>Negativicutes</taxon>
        <taxon>Selenomonadales</taxon>
        <taxon>Selenomonadaceae</taxon>
        <taxon>Anaerovibrio</taxon>
    </lineage>
</organism>
<feature type="transmembrane region" description="Helical" evidence="6">
    <location>
        <begin position="7"/>
        <end position="25"/>
    </location>
</feature>
<feature type="transmembrane region" description="Helical" evidence="6">
    <location>
        <begin position="119"/>
        <end position="141"/>
    </location>
</feature>
<proteinExistence type="predicted"/>
<dbReference type="STRING" id="82374.NZ47_12655"/>
<evidence type="ECO:0000256" key="3">
    <source>
        <dbReference type="ARBA" id="ARBA00022960"/>
    </source>
</evidence>
<evidence type="ECO:0000256" key="2">
    <source>
        <dbReference type="ARBA" id="ARBA00022692"/>
    </source>
</evidence>
<accession>A0A0B2JNZ7</accession>
<feature type="transmembrane region" description="Helical" evidence="6">
    <location>
        <begin position="91"/>
        <end position="107"/>
    </location>
</feature>
<dbReference type="GO" id="GO:0051301">
    <property type="term" value="P:cell division"/>
    <property type="evidence" value="ECO:0007669"/>
    <property type="project" value="InterPro"/>
</dbReference>
<feature type="transmembrane region" description="Helical" evidence="6">
    <location>
        <begin position="355"/>
        <end position="377"/>
    </location>
</feature>
<dbReference type="EMBL" id="JSCE01000236">
    <property type="protein sequence ID" value="KHM49539.1"/>
    <property type="molecule type" value="Genomic_DNA"/>
</dbReference>
<evidence type="ECO:0000313" key="8">
    <source>
        <dbReference type="Proteomes" id="UP000030993"/>
    </source>
</evidence>
<dbReference type="InterPro" id="IPR001182">
    <property type="entry name" value="FtsW/RodA"/>
</dbReference>
<feature type="transmembrane region" description="Helical" evidence="6">
    <location>
        <begin position="239"/>
        <end position="258"/>
    </location>
</feature>
<feature type="transmembrane region" description="Helical" evidence="6">
    <location>
        <begin position="37"/>
        <end position="54"/>
    </location>
</feature>
<evidence type="ECO:0000256" key="6">
    <source>
        <dbReference type="SAM" id="Phobius"/>
    </source>
</evidence>
<dbReference type="eggNOG" id="COG0772">
    <property type="taxonomic scope" value="Bacteria"/>
</dbReference>
<reference evidence="7 8" key="1">
    <citation type="journal article" date="2013" name="PLoS ONE">
        <title>Identification and characterization of three novel lipases belonging to families II and V from Anaerovibrio lipolyticus 5ST.</title>
        <authorList>
            <person name="Prive F."/>
            <person name="Kaderbhai N.N."/>
            <person name="Girdwood S."/>
            <person name="Worgan H.J."/>
            <person name="Pinloche E."/>
            <person name="Scollan N.D."/>
            <person name="Huws S.A."/>
            <person name="Newbold C.J."/>
        </authorList>
    </citation>
    <scope>NUCLEOTIDE SEQUENCE [LARGE SCALE GENOMIC DNA]</scope>
    <source>
        <strain evidence="7 8">5S</strain>
    </source>
</reference>
<evidence type="ECO:0000256" key="4">
    <source>
        <dbReference type="ARBA" id="ARBA00022989"/>
    </source>
</evidence>
<dbReference type="RefSeq" id="WP_039211646.1">
    <property type="nucleotide sequence ID" value="NZ_JSCE01000236.1"/>
</dbReference>
<feature type="transmembrane region" description="Helical" evidence="6">
    <location>
        <begin position="389"/>
        <end position="410"/>
    </location>
</feature>
<evidence type="ECO:0000256" key="1">
    <source>
        <dbReference type="ARBA" id="ARBA00004141"/>
    </source>
</evidence>
<name>A0A0B2JNZ7_9FIRM</name>
<dbReference type="AlphaFoldDB" id="A0A0B2JNZ7"/>
<keyword evidence="4 6" id="KW-1133">Transmembrane helix</keyword>
<feature type="transmembrane region" description="Helical" evidence="6">
    <location>
        <begin position="323"/>
        <end position="343"/>
    </location>
</feature>
<feature type="transmembrane region" description="Helical" evidence="6">
    <location>
        <begin position="193"/>
        <end position="210"/>
    </location>
</feature>
<gene>
    <name evidence="7" type="ORF">NZ47_12655</name>
</gene>
<dbReference type="GO" id="GO:0008360">
    <property type="term" value="P:regulation of cell shape"/>
    <property type="evidence" value="ECO:0007669"/>
    <property type="project" value="UniProtKB-KW"/>
</dbReference>
<keyword evidence="5 6" id="KW-0472">Membrane</keyword>